<keyword evidence="2" id="KW-1185">Reference proteome</keyword>
<organism evidence="1 2">
    <name type="scientific">Pseudolactococcus laudensis</name>
    <dbReference type="NCBI Taxonomy" id="1494461"/>
    <lineage>
        <taxon>Bacteria</taxon>
        <taxon>Bacillati</taxon>
        <taxon>Bacillota</taxon>
        <taxon>Bacilli</taxon>
        <taxon>Lactobacillales</taxon>
        <taxon>Streptococcaceae</taxon>
        <taxon>Pseudolactococcus</taxon>
    </lineage>
</organism>
<dbReference type="RefSeq" id="WP_180747701.1">
    <property type="nucleotide sequence ID" value="NZ_CBCRWQ010000030.1"/>
</dbReference>
<evidence type="ECO:0000313" key="1">
    <source>
        <dbReference type="EMBL" id="MBA0017669.1"/>
    </source>
</evidence>
<evidence type="ECO:0000313" key="2">
    <source>
        <dbReference type="Proteomes" id="UP000530186"/>
    </source>
</evidence>
<protein>
    <submittedName>
        <fullName evidence="1">Uncharacterized protein</fullName>
    </submittedName>
</protein>
<reference evidence="1 2" key="1">
    <citation type="submission" date="2020-07" db="EMBL/GenBank/DDBJ databases">
        <authorList>
            <person name="Hilgarth M."/>
            <person name="Werum V."/>
            <person name="Vogel R.F."/>
        </authorList>
    </citation>
    <scope>NUCLEOTIDE SEQUENCE [LARGE SCALE GENOMIC DNA]</scope>
    <source>
        <strain evidence="1 2">DSM 28961</strain>
    </source>
</reference>
<dbReference type="Proteomes" id="UP000530186">
    <property type="component" value="Unassembled WGS sequence"/>
</dbReference>
<gene>
    <name evidence="1" type="ORF">HZR21_11375</name>
</gene>
<comment type="caution">
    <text evidence="1">The sequence shown here is derived from an EMBL/GenBank/DDBJ whole genome shotgun (WGS) entry which is preliminary data.</text>
</comment>
<sequence>MTQIEITQTVLFDYLMAMSVNGKIELRENAETLTRKKMLANIEKDFKEIESLGIDLLFEYATTIEHLKSISDDDFETLKDTIIKVDLVS</sequence>
<dbReference type="GeneID" id="303196115"/>
<accession>A0A7V8SKQ0</accession>
<proteinExistence type="predicted"/>
<dbReference type="EMBL" id="JACBNY010000055">
    <property type="protein sequence ID" value="MBA0017669.1"/>
    <property type="molecule type" value="Genomic_DNA"/>
</dbReference>
<dbReference type="AlphaFoldDB" id="A0A7V8SKQ0"/>
<name>A0A7V8SKQ0_9LACT</name>